<proteinExistence type="predicted"/>
<gene>
    <name evidence="1" type="ORF">VO64_3889</name>
</gene>
<organism evidence="1 2">
    <name type="scientific">Pseudomonas synxantha</name>
    <dbReference type="NCBI Taxonomy" id="47883"/>
    <lineage>
        <taxon>Bacteria</taxon>
        <taxon>Pseudomonadati</taxon>
        <taxon>Pseudomonadota</taxon>
        <taxon>Gammaproteobacteria</taxon>
        <taxon>Pseudomonadales</taxon>
        <taxon>Pseudomonadaceae</taxon>
        <taxon>Pseudomonas</taxon>
    </lineage>
</organism>
<dbReference type="AlphaFoldDB" id="A0AAU8TPV8"/>
<accession>A0AAU8TPV8</accession>
<sequence>MQQHEAIPAIREVPIVLILIYPVKLGDERDCKNRKKKV</sequence>
<dbReference type="KEGG" id="pfb:VO64_3889"/>
<evidence type="ECO:0000313" key="1">
    <source>
        <dbReference type="EMBL" id="AKA84435.1"/>
    </source>
</evidence>
<name>A0AAU8TPV8_9PSED</name>
<dbReference type="Proteomes" id="UP000033099">
    <property type="component" value="Chromosome"/>
</dbReference>
<protein>
    <submittedName>
        <fullName evidence="1">Uncharacterized protein</fullName>
    </submittedName>
</protein>
<dbReference type="EMBL" id="CP011117">
    <property type="protein sequence ID" value="AKA84435.1"/>
    <property type="molecule type" value="Genomic_DNA"/>
</dbReference>
<evidence type="ECO:0000313" key="2">
    <source>
        <dbReference type="Proteomes" id="UP000033099"/>
    </source>
</evidence>
<reference evidence="1 2" key="1">
    <citation type="journal article" date="2015" name="Genome Announc.">
        <title>Complete Genome Sequence of Biocontrol Strain Pseudomonas fluorescens LBUM223.</title>
        <authorList>
            <person name="Roquigny R."/>
            <person name="Arseneault T."/>
            <person name="Gadkar V.J."/>
            <person name="Novinscak A."/>
            <person name="Joly D.L."/>
            <person name="Filion M."/>
        </authorList>
    </citation>
    <scope>NUCLEOTIDE SEQUENCE [LARGE SCALE GENOMIC DNA]</scope>
    <source>
        <strain evidence="1 2">LBUM223</strain>
    </source>
</reference>